<name>A0A7D9F0X0_PARCT</name>
<evidence type="ECO:0000256" key="3">
    <source>
        <dbReference type="ARBA" id="ARBA00022679"/>
    </source>
</evidence>
<evidence type="ECO:0000256" key="6">
    <source>
        <dbReference type="ARBA" id="ARBA00022723"/>
    </source>
</evidence>
<accession>A0A7D9F0X0</accession>
<evidence type="ECO:0000256" key="2">
    <source>
        <dbReference type="ARBA" id="ARBA00016178"/>
    </source>
</evidence>
<evidence type="ECO:0000256" key="12">
    <source>
        <dbReference type="SAM" id="Coils"/>
    </source>
</evidence>
<keyword evidence="10" id="KW-0234">DNA repair</keyword>
<dbReference type="AlphaFoldDB" id="A0A7D9F0X0"/>
<dbReference type="InterPro" id="IPR043128">
    <property type="entry name" value="Rev_trsase/Diguanyl_cyclase"/>
</dbReference>
<dbReference type="EC" id="2.7.7.7" evidence="1"/>
<keyword evidence="3" id="KW-0808">Transferase</keyword>
<dbReference type="Pfam" id="PF00817">
    <property type="entry name" value="IMS"/>
    <property type="match status" value="1"/>
</dbReference>
<dbReference type="FunFam" id="3.40.1170.60:FF:000002">
    <property type="entry name" value="Polymerase (DNA directed) kappa"/>
    <property type="match status" value="1"/>
</dbReference>
<gene>
    <name evidence="14" type="ORF">PACLA_8A035898</name>
</gene>
<feature type="region of interest" description="Disordered" evidence="13">
    <location>
        <begin position="856"/>
        <end position="897"/>
    </location>
</feature>
<comment type="caution">
    <text evidence="14">The sequence shown here is derived from an EMBL/GenBank/DDBJ whole genome shotgun (WGS) entry which is preliminary data.</text>
</comment>
<proteinExistence type="predicted"/>
<dbReference type="InterPro" id="IPR017961">
    <property type="entry name" value="DNA_pol_Y-fam_little_finger"/>
</dbReference>
<evidence type="ECO:0000256" key="10">
    <source>
        <dbReference type="ARBA" id="ARBA00023204"/>
    </source>
</evidence>
<feature type="coiled-coil region" evidence="12">
    <location>
        <begin position="101"/>
        <end position="135"/>
    </location>
</feature>
<dbReference type="Pfam" id="PF11799">
    <property type="entry name" value="IMS_C"/>
    <property type="match status" value="1"/>
</dbReference>
<dbReference type="InterPro" id="IPR043502">
    <property type="entry name" value="DNA/RNA_pol_sf"/>
</dbReference>
<dbReference type="PANTHER" id="PTHR11076:SF33">
    <property type="entry name" value="DNA POLYMERASE KAPPA"/>
    <property type="match status" value="1"/>
</dbReference>
<keyword evidence="15" id="KW-1185">Reference proteome</keyword>
<feature type="compositionally biased region" description="Basic and acidic residues" evidence="13">
    <location>
        <begin position="886"/>
        <end position="897"/>
    </location>
</feature>
<dbReference type="CDD" id="cd03586">
    <property type="entry name" value="PolY_Pol_IV_kappa"/>
    <property type="match status" value="1"/>
</dbReference>
<dbReference type="Gene3D" id="3.30.70.270">
    <property type="match status" value="2"/>
</dbReference>
<dbReference type="PROSITE" id="PS50173">
    <property type="entry name" value="UMUC"/>
    <property type="match status" value="1"/>
</dbReference>
<dbReference type="Gene3D" id="3.30.160.60">
    <property type="entry name" value="Classic Zinc Finger"/>
    <property type="match status" value="1"/>
</dbReference>
<keyword evidence="8" id="KW-0460">Magnesium</keyword>
<protein>
    <recommendedName>
        <fullName evidence="2">DNA polymerase kappa</fullName>
        <ecNumber evidence="1">2.7.7.7</ecNumber>
    </recommendedName>
</protein>
<dbReference type="InterPro" id="IPR022880">
    <property type="entry name" value="DNApol_IV"/>
</dbReference>
<keyword evidence="5" id="KW-0235">DNA replication</keyword>
<organism evidence="14 15">
    <name type="scientific">Paramuricea clavata</name>
    <name type="common">Red gorgonian</name>
    <name type="synonym">Violescent sea-whip</name>
    <dbReference type="NCBI Taxonomy" id="317549"/>
    <lineage>
        <taxon>Eukaryota</taxon>
        <taxon>Metazoa</taxon>
        <taxon>Cnidaria</taxon>
        <taxon>Anthozoa</taxon>
        <taxon>Octocorallia</taxon>
        <taxon>Malacalcyonacea</taxon>
        <taxon>Plexauridae</taxon>
        <taxon>Paramuricea</taxon>
    </lineage>
</organism>
<comment type="catalytic activity">
    <reaction evidence="11">
        <text>DNA(n) + a 2'-deoxyribonucleoside 5'-triphosphate = DNA(n+1) + diphosphate</text>
        <dbReference type="Rhea" id="RHEA:22508"/>
        <dbReference type="Rhea" id="RHEA-COMP:17339"/>
        <dbReference type="Rhea" id="RHEA-COMP:17340"/>
        <dbReference type="ChEBI" id="CHEBI:33019"/>
        <dbReference type="ChEBI" id="CHEBI:61560"/>
        <dbReference type="ChEBI" id="CHEBI:173112"/>
        <dbReference type="EC" id="2.7.7.7"/>
    </reaction>
</comment>
<dbReference type="InterPro" id="IPR050116">
    <property type="entry name" value="DNA_polymerase-Y"/>
</dbReference>
<dbReference type="GO" id="GO:0046872">
    <property type="term" value="F:metal ion binding"/>
    <property type="evidence" value="ECO:0007669"/>
    <property type="project" value="UniProtKB-KW"/>
</dbReference>
<keyword evidence="7" id="KW-0227">DNA damage</keyword>
<dbReference type="SUPFAM" id="SSF100879">
    <property type="entry name" value="Lesion bypass DNA polymerase (Y-family), little finger domain"/>
    <property type="match status" value="1"/>
</dbReference>
<dbReference type="Proteomes" id="UP001152795">
    <property type="component" value="Unassembled WGS sequence"/>
</dbReference>
<dbReference type="InterPro" id="IPR036775">
    <property type="entry name" value="DNA_pol_Y-fam_lit_finger_sf"/>
</dbReference>
<dbReference type="EMBL" id="CACRXK020011097">
    <property type="protein sequence ID" value="CAB4020732.1"/>
    <property type="molecule type" value="Genomic_DNA"/>
</dbReference>
<evidence type="ECO:0000256" key="4">
    <source>
        <dbReference type="ARBA" id="ARBA00022695"/>
    </source>
</evidence>
<evidence type="ECO:0000256" key="1">
    <source>
        <dbReference type="ARBA" id="ARBA00012417"/>
    </source>
</evidence>
<feature type="region of interest" description="Disordered" evidence="13">
    <location>
        <begin position="730"/>
        <end position="755"/>
    </location>
</feature>
<keyword evidence="4" id="KW-0548">Nucleotidyltransferase</keyword>
<dbReference type="GO" id="GO:0042276">
    <property type="term" value="P:error-prone translesion synthesis"/>
    <property type="evidence" value="ECO:0007669"/>
    <property type="project" value="TreeGrafter"/>
</dbReference>
<dbReference type="PANTHER" id="PTHR11076">
    <property type="entry name" value="DNA REPAIR POLYMERASE UMUC / TRANSFERASE FAMILY MEMBER"/>
    <property type="match status" value="1"/>
</dbReference>
<evidence type="ECO:0000256" key="8">
    <source>
        <dbReference type="ARBA" id="ARBA00022842"/>
    </source>
</evidence>
<dbReference type="Gene3D" id="3.30.1490.100">
    <property type="entry name" value="DNA polymerase, Y-family, little finger domain"/>
    <property type="match status" value="1"/>
</dbReference>
<dbReference type="GO" id="GO:0003887">
    <property type="term" value="F:DNA-directed DNA polymerase activity"/>
    <property type="evidence" value="ECO:0007669"/>
    <property type="project" value="UniProtKB-KW"/>
</dbReference>
<dbReference type="GO" id="GO:0006281">
    <property type="term" value="P:DNA repair"/>
    <property type="evidence" value="ECO:0007669"/>
    <property type="project" value="UniProtKB-KW"/>
</dbReference>
<dbReference type="GO" id="GO:0005634">
    <property type="term" value="C:nucleus"/>
    <property type="evidence" value="ECO:0007669"/>
    <property type="project" value="TreeGrafter"/>
</dbReference>
<evidence type="ECO:0000256" key="7">
    <source>
        <dbReference type="ARBA" id="ARBA00022763"/>
    </source>
</evidence>
<evidence type="ECO:0000256" key="11">
    <source>
        <dbReference type="ARBA" id="ARBA00049244"/>
    </source>
</evidence>
<evidence type="ECO:0000256" key="13">
    <source>
        <dbReference type="SAM" id="MobiDB-lite"/>
    </source>
</evidence>
<dbReference type="SUPFAM" id="SSF56672">
    <property type="entry name" value="DNA/RNA polymerases"/>
    <property type="match status" value="1"/>
</dbReference>
<feature type="compositionally biased region" description="Basic and acidic residues" evidence="13">
    <location>
        <begin position="368"/>
        <end position="395"/>
    </location>
</feature>
<keyword evidence="6" id="KW-0479">Metal-binding</keyword>
<dbReference type="GO" id="GO:0003684">
    <property type="term" value="F:damaged DNA binding"/>
    <property type="evidence" value="ECO:0007669"/>
    <property type="project" value="InterPro"/>
</dbReference>
<sequence length="897" mass="101638">MASNEEFDFLSDEENFENDWKFDENDDISTYINSSTTPLSADTNKEVVNLGKAMTIVAENNSNERKVSRMDLNTTKAGMDGLDKDKINQIILEASKGSKFYENEKKREKQVQKRIEELQRKMASFTNEQKVKAKQAADKIVQELEQGRDLSRTIVHVDMDAYYAAVEMRDDPSLKSKPMAVGGSAMLCTSNYLARRYGVRAGMPGFIAKKLCPNLTIVRTNFDKYTKISHEIREVLAEYDRNFLPMSLDEAYLDITDYLRGNEGQNKRMGEVKEEESKDIEGKHDTGKIAGVKFESTDTQENVCAETKENDKTKTENAKDAKFIVRVKQETKLVEVKQETSKIEALPNHDFEVTKQVKVERAFDDDVTKYKQNEKDSEGTHRPNRTEAQETKGDIELEPIPLKAETAKHELDENSFNQQKGEGMITVGQSEAQGESDWDFGHGSSENDTSFLHEEPAVAEQEMFYNKVEEVVKEMRRKIEVKTQLTASAGIAPNMFLAKVCSDKNKPNGQFYLKPERDKIMDFVRELPLRKAFGIGRVSEQILTSVLKANTCSELYDRRHLMQLLFTPNACTNYLEISLGLGSTVVDVDRERKSMSTETTFKEINKPEEHLAKCHELCQELSESLKAHRLTARKIGIKLKTINFEVKTRVVTASFPVQQTEELFSHAKKLLVNEIRSSSPEPLRLRLMGVRAAELCEKGMVNESKQPTIISLMKKNGSVRERSISLNASQAAESSKACGPEQEVSLEHGSMSREDEVRHSEICSDLTVLDDHPSTSKEYTNDHVPSDQLGCHNFHGNAKTERSSNQAVSREEPTTFNCPVCGRDLTFRSGNALLQMNRHVDTCLSKQAVPGVLKYDSGQQTNKAKQSSKKRKRESSKNTNRTVKRKPMDRFVTKHTK</sequence>
<evidence type="ECO:0000256" key="5">
    <source>
        <dbReference type="ARBA" id="ARBA00022705"/>
    </source>
</evidence>
<dbReference type="Gene3D" id="3.40.1170.60">
    <property type="match status" value="1"/>
</dbReference>
<dbReference type="Gene3D" id="1.10.150.810">
    <property type="match status" value="2"/>
</dbReference>
<reference evidence="14" key="1">
    <citation type="submission" date="2020-04" db="EMBL/GenBank/DDBJ databases">
        <authorList>
            <person name="Alioto T."/>
            <person name="Alioto T."/>
            <person name="Gomez Garrido J."/>
        </authorList>
    </citation>
    <scope>NUCLEOTIDE SEQUENCE</scope>
    <source>
        <strain evidence="14">A484AB</strain>
    </source>
</reference>
<evidence type="ECO:0000313" key="14">
    <source>
        <dbReference type="EMBL" id="CAB4020732.1"/>
    </source>
</evidence>
<dbReference type="FunFam" id="1.10.150.810:FF:000003">
    <property type="entry name" value="DNA polymerase kappa subunit"/>
    <property type="match status" value="1"/>
</dbReference>
<feature type="region of interest" description="Disordered" evidence="13">
    <location>
        <begin position="368"/>
        <end position="400"/>
    </location>
</feature>
<keyword evidence="12" id="KW-0175">Coiled coil</keyword>
<dbReference type="OrthoDB" id="1747274at2759"/>
<dbReference type="FunFam" id="3.30.1490.100:FF:000004">
    <property type="entry name" value="DNA polymerase IV"/>
    <property type="match status" value="1"/>
</dbReference>
<evidence type="ECO:0000313" key="15">
    <source>
        <dbReference type="Proteomes" id="UP001152795"/>
    </source>
</evidence>
<dbReference type="InterPro" id="IPR001126">
    <property type="entry name" value="UmuC"/>
</dbReference>
<dbReference type="GO" id="GO:0006260">
    <property type="term" value="P:DNA replication"/>
    <property type="evidence" value="ECO:0007669"/>
    <property type="project" value="UniProtKB-KW"/>
</dbReference>
<evidence type="ECO:0000256" key="9">
    <source>
        <dbReference type="ARBA" id="ARBA00022932"/>
    </source>
</evidence>
<keyword evidence="9" id="KW-0239">DNA-directed DNA polymerase</keyword>